<sequence>MNYMVNDTNREKIKDAFEISLTYPFLDVFIVREAKLNSALQSFLKSKELKLTHFTKELDIHLKTSEIKNASAKDILIQLFFVTQLPPSTFLQNEYLKLQDDRHPGFENHYRTFLRGFILDTLLKYQIF</sequence>
<keyword evidence="2" id="KW-1185">Reference proteome</keyword>
<accession>A0A0M9VHK3</accession>
<evidence type="ECO:0000313" key="2">
    <source>
        <dbReference type="Proteomes" id="UP000037755"/>
    </source>
</evidence>
<dbReference type="PATRIC" id="fig|1202724.3.peg.1276"/>
<gene>
    <name evidence="1" type="ORF">AM493_06150</name>
</gene>
<evidence type="ECO:0000313" key="1">
    <source>
        <dbReference type="EMBL" id="KOS05660.1"/>
    </source>
</evidence>
<comment type="caution">
    <text evidence="1">The sequence shown here is derived from an EMBL/GenBank/DDBJ whole genome shotgun (WGS) entry which is preliminary data.</text>
</comment>
<dbReference type="AlphaFoldDB" id="A0A0M9VHK3"/>
<proteinExistence type="predicted"/>
<dbReference type="EMBL" id="LIYD01000005">
    <property type="protein sequence ID" value="KOS05660.1"/>
    <property type="molecule type" value="Genomic_DNA"/>
</dbReference>
<reference evidence="1 2" key="1">
    <citation type="submission" date="2015-08" db="EMBL/GenBank/DDBJ databases">
        <title>Whole genome sequence of Flavobacterium akiainvivens IK-1T, from decaying Wikstroemia oahuensis, an endemic Hawaiian shrub.</title>
        <authorList>
            <person name="Wan X."/>
            <person name="Hou S."/>
            <person name="Saito J."/>
            <person name="Donachie S."/>
        </authorList>
    </citation>
    <scope>NUCLEOTIDE SEQUENCE [LARGE SCALE GENOMIC DNA]</scope>
    <source>
        <strain evidence="1 2">IK-1</strain>
    </source>
</reference>
<dbReference type="Proteomes" id="UP000037755">
    <property type="component" value="Unassembled WGS sequence"/>
</dbReference>
<name>A0A0M9VHK3_9FLAO</name>
<protein>
    <submittedName>
        <fullName evidence="1">Uncharacterized protein</fullName>
    </submittedName>
</protein>
<dbReference type="STRING" id="1202724.AM493_06150"/>
<organism evidence="1 2">
    <name type="scientific">Flavobacterium akiainvivens</name>
    <dbReference type="NCBI Taxonomy" id="1202724"/>
    <lineage>
        <taxon>Bacteria</taxon>
        <taxon>Pseudomonadati</taxon>
        <taxon>Bacteroidota</taxon>
        <taxon>Flavobacteriia</taxon>
        <taxon>Flavobacteriales</taxon>
        <taxon>Flavobacteriaceae</taxon>
        <taxon>Flavobacterium</taxon>
    </lineage>
</organism>